<organism evidence="2 3">
    <name type="scientific">Trematosphaeria pertusa</name>
    <dbReference type="NCBI Taxonomy" id="390896"/>
    <lineage>
        <taxon>Eukaryota</taxon>
        <taxon>Fungi</taxon>
        <taxon>Dikarya</taxon>
        <taxon>Ascomycota</taxon>
        <taxon>Pezizomycotina</taxon>
        <taxon>Dothideomycetes</taxon>
        <taxon>Pleosporomycetidae</taxon>
        <taxon>Pleosporales</taxon>
        <taxon>Massarineae</taxon>
        <taxon>Trematosphaeriaceae</taxon>
        <taxon>Trematosphaeria</taxon>
    </lineage>
</organism>
<feature type="transmembrane region" description="Helical" evidence="1">
    <location>
        <begin position="110"/>
        <end position="127"/>
    </location>
</feature>
<keyword evidence="1" id="KW-0812">Transmembrane</keyword>
<feature type="transmembrane region" description="Helical" evidence="1">
    <location>
        <begin position="235"/>
        <end position="258"/>
    </location>
</feature>
<keyword evidence="1" id="KW-1133">Transmembrane helix</keyword>
<name>A0A6A6J1G2_9PLEO</name>
<proteinExistence type="predicted"/>
<dbReference type="Proteomes" id="UP000800094">
    <property type="component" value="Unassembled WGS sequence"/>
</dbReference>
<keyword evidence="1" id="KW-0472">Membrane</keyword>
<dbReference type="AlphaFoldDB" id="A0A6A6J1G2"/>
<accession>A0A6A6J1G2</accession>
<dbReference type="GeneID" id="54574383"/>
<evidence type="ECO:0000313" key="2">
    <source>
        <dbReference type="EMBL" id="KAF2256559.1"/>
    </source>
</evidence>
<feature type="transmembrane region" description="Helical" evidence="1">
    <location>
        <begin position="12"/>
        <end position="32"/>
    </location>
</feature>
<protein>
    <submittedName>
        <fullName evidence="2">Uncharacterized protein</fullName>
    </submittedName>
</protein>
<dbReference type="PROSITE" id="PS51257">
    <property type="entry name" value="PROKAR_LIPOPROTEIN"/>
    <property type="match status" value="1"/>
</dbReference>
<feature type="transmembrane region" description="Helical" evidence="1">
    <location>
        <begin position="84"/>
        <end position="105"/>
    </location>
</feature>
<evidence type="ECO:0000256" key="1">
    <source>
        <dbReference type="SAM" id="Phobius"/>
    </source>
</evidence>
<keyword evidence="3" id="KW-1185">Reference proteome</keyword>
<dbReference type="OrthoDB" id="2309723at2759"/>
<feature type="transmembrane region" description="Helical" evidence="1">
    <location>
        <begin position="139"/>
        <end position="160"/>
    </location>
</feature>
<sequence>MDFTSKVSSLYGPGTFGCWLCATLSVLISWTCNRLSKERDTITNDFLAALTLPTIAAVQCLYQISIIETTSDAQTALEILDTTLAITAWFSAFGVWMFFISMLFFKRKRWFCTGLVSALCSITRLVAFVREDSRPKLAVVRGVDELYFVGSLAVLILYAVDKLADWKDLKIRKIWCKVSWTFLLLSPAIGALMLTVYFLGFWVDAEFSKDEHRSGAQGVFAFPRTGYSLSELDQAVALSAGVLTLILSIWDALASWRLSRWEKYRAWRANCDRYMQDDVFEESEISDLKRELDILDQEMREILDAPSRPGMRAVMKRWEQKT</sequence>
<evidence type="ECO:0000313" key="3">
    <source>
        <dbReference type="Proteomes" id="UP000800094"/>
    </source>
</evidence>
<feature type="transmembrane region" description="Helical" evidence="1">
    <location>
        <begin position="180"/>
        <end position="203"/>
    </location>
</feature>
<dbReference type="EMBL" id="ML987189">
    <property type="protein sequence ID" value="KAF2256559.1"/>
    <property type="molecule type" value="Genomic_DNA"/>
</dbReference>
<feature type="transmembrane region" description="Helical" evidence="1">
    <location>
        <begin position="44"/>
        <end position="64"/>
    </location>
</feature>
<reference evidence="2" key="1">
    <citation type="journal article" date="2020" name="Stud. Mycol.">
        <title>101 Dothideomycetes genomes: a test case for predicting lifestyles and emergence of pathogens.</title>
        <authorList>
            <person name="Haridas S."/>
            <person name="Albert R."/>
            <person name="Binder M."/>
            <person name="Bloem J."/>
            <person name="Labutti K."/>
            <person name="Salamov A."/>
            <person name="Andreopoulos B."/>
            <person name="Baker S."/>
            <person name="Barry K."/>
            <person name="Bills G."/>
            <person name="Bluhm B."/>
            <person name="Cannon C."/>
            <person name="Castanera R."/>
            <person name="Culley D."/>
            <person name="Daum C."/>
            <person name="Ezra D."/>
            <person name="Gonzalez J."/>
            <person name="Henrissat B."/>
            <person name="Kuo A."/>
            <person name="Liang C."/>
            <person name="Lipzen A."/>
            <person name="Lutzoni F."/>
            <person name="Magnuson J."/>
            <person name="Mondo S."/>
            <person name="Nolan M."/>
            <person name="Ohm R."/>
            <person name="Pangilinan J."/>
            <person name="Park H.-J."/>
            <person name="Ramirez L."/>
            <person name="Alfaro M."/>
            <person name="Sun H."/>
            <person name="Tritt A."/>
            <person name="Yoshinaga Y."/>
            <person name="Zwiers L.-H."/>
            <person name="Turgeon B."/>
            <person name="Goodwin S."/>
            <person name="Spatafora J."/>
            <person name="Crous P."/>
            <person name="Grigoriev I."/>
        </authorList>
    </citation>
    <scope>NUCLEOTIDE SEQUENCE</scope>
    <source>
        <strain evidence="2">CBS 122368</strain>
    </source>
</reference>
<dbReference type="RefSeq" id="XP_033691563.1">
    <property type="nucleotide sequence ID" value="XM_033821053.1"/>
</dbReference>
<gene>
    <name evidence="2" type="ORF">BU26DRAFT_24460</name>
</gene>